<dbReference type="Proteomes" id="UP000625079">
    <property type="component" value="Unassembled WGS sequence"/>
</dbReference>
<dbReference type="EMBL" id="BMHC01000042">
    <property type="protein sequence ID" value="GGI34297.1"/>
    <property type="molecule type" value="Genomic_DNA"/>
</dbReference>
<proteinExistence type="predicted"/>
<evidence type="ECO:0000313" key="2">
    <source>
        <dbReference type="EMBL" id="QOZ59381.1"/>
    </source>
</evidence>
<sequence length="85" mass="9397">MPSPSRFEATASLQLQALISDLNWRMQMLERDIAEEERKAGNSDPGSATYPMLALTLRSRRDNLRTSIAVLEARVEPAGQAPRAA</sequence>
<dbReference type="Proteomes" id="UP000593880">
    <property type="component" value="Chromosome"/>
</dbReference>
<evidence type="ECO:0000313" key="4">
    <source>
        <dbReference type="Proteomes" id="UP000625079"/>
    </source>
</evidence>
<accession>A0A410V3W8</accession>
<dbReference type="RefSeq" id="WP_128965000.1">
    <property type="nucleotide sequence ID" value="NZ_BMHC01000042.1"/>
</dbReference>
<keyword evidence="3" id="KW-1185">Reference proteome</keyword>
<dbReference type="EMBL" id="CP030057">
    <property type="protein sequence ID" value="QOZ59381.1"/>
    <property type="molecule type" value="Genomic_DNA"/>
</dbReference>
<reference evidence="2 3" key="2">
    <citation type="submission" date="2018-06" db="EMBL/GenBank/DDBJ databases">
        <title>Comparative genomics of rhizobia nodulating Arachis hypogaea in China.</title>
        <authorList>
            <person name="Li Y."/>
        </authorList>
    </citation>
    <scope>NUCLEOTIDE SEQUENCE [LARGE SCALE GENOMIC DNA]</scope>
    <source>
        <strain evidence="2 3">CCBAU 51658</strain>
    </source>
</reference>
<evidence type="ECO:0000313" key="1">
    <source>
        <dbReference type="EMBL" id="GGI34297.1"/>
    </source>
</evidence>
<evidence type="ECO:0000313" key="3">
    <source>
        <dbReference type="Proteomes" id="UP000593880"/>
    </source>
</evidence>
<reference evidence="1" key="3">
    <citation type="submission" date="2022-12" db="EMBL/GenBank/DDBJ databases">
        <authorList>
            <person name="Sun Q."/>
            <person name="Zhou Y."/>
        </authorList>
    </citation>
    <scope>NUCLEOTIDE SEQUENCE</scope>
    <source>
        <strain evidence="1">CGMCC 1.15034</strain>
    </source>
</reference>
<dbReference type="OrthoDB" id="8254311at2"/>
<dbReference type="AlphaFoldDB" id="A0A410V3W8"/>
<protein>
    <submittedName>
        <fullName evidence="1">Uncharacterized protein</fullName>
    </submittedName>
</protein>
<organism evidence="1 4">
    <name type="scientific">Bradyrhizobium guangdongense</name>
    <dbReference type="NCBI Taxonomy" id="1325090"/>
    <lineage>
        <taxon>Bacteria</taxon>
        <taxon>Pseudomonadati</taxon>
        <taxon>Pseudomonadota</taxon>
        <taxon>Alphaproteobacteria</taxon>
        <taxon>Hyphomicrobiales</taxon>
        <taxon>Nitrobacteraceae</taxon>
        <taxon>Bradyrhizobium</taxon>
    </lineage>
</organism>
<gene>
    <name evidence="1" type="ORF">GCM10010987_78690</name>
    <name evidence="2" type="ORF">XH86_12045</name>
</gene>
<reference evidence="1" key="1">
    <citation type="journal article" date="2014" name="Int. J. Syst. Evol. Microbiol.">
        <title>Complete genome sequence of Corynebacterium casei LMG S-19264T (=DSM 44701T), isolated from a smear-ripened cheese.</title>
        <authorList>
            <consortium name="US DOE Joint Genome Institute (JGI-PGF)"/>
            <person name="Walter F."/>
            <person name="Albersmeier A."/>
            <person name="Kalinowski J."/>
            <person name="Ruckert C."/>
        </authorList>
    </citation>
    <scope>NUCLEOTIDE SEQUENCE</scope>
    <source>
        <strain evidence="1">CGMCC 1.15034</strain>
    </source>
</reference>
<name>A0A410V3W8_9BRAD</name>